<feature type="region of interest" description="Disordered" evidence="1">
    <location>
        <begin position="25"/>
        <end position="49"/>
    </location>
</feature>
<reference evidence="3" key="2">
    <citation type="submission" date="2017-12" db="EMBL/GenBank/DDBJ databases">
        <title>Genome sequence of the Bar-tailed Godwit (Limosa lapponica baueri).</title>
        <authorList>
            <person name="Lima N.C.B."/>
            <person name="Parody-Merino A.M."/>
            <person name="Battley P.F."/>
            <person name="Fidler A.E."/>
            <person name="Prosdocimi F."/>
        </authorList>
    </citation>
    <scope>NUCLEOTIDE SEQUENCE [LARGE SCALE GENOMIC DNA]</scope>
</reference>
<dbReference type="OrthoDB" id="425681at2759"/>
<dbReference type="GO" id="GO:0061343">
    <property type="term" value="P:cell adhesion involved in heart morphogenesis"/>
    <property type="evidence" value="ECO:0007669"/>
    <property type="project" value="TreeGrafter"/>
</dbReference>
<evidence type="ECO:0000313" key="2">
    <source>
        <dbReference type="EMBL" id="PKU46972.1"/>
    </source>
</evidence>
<evidence type="ECO:0008006" key="4">
    <source>
        <dbReference type="Google" id="ProtNLM"/>
    </source>
</evidence>
<gene>
    <name evidence="2" type="ORF">llap_2686</name>
</gene>
<proteinExistence type="predicted"/>
<organism evidence="2 3">
    <name type="scientific">Limosa lapponica baueri</name>
    <dbReference type="NCBI Taxonomy" id="1758121"/>
    <lineage>
        <taxon>Eukaryota</taxon>
        <taxon>Metazoa</taxon>
        <taxon>Chordata</taxon>
        <taxon>Craniata</taxon>
        <taxon>Vertebrata</taxon>
        <taxon>Euteleostomi</taxon>
        <taxon>Archelosauria</taxon>
        <taxon>Archosauria</taxon>
        <taxon>Dinosauria</taxon>
        <taxon>Saurischia</taxon>
        <taxon>Theropoda</taxon>
        <taxon>Coelurosauria</taxon>
        <taxon>Aves</taxon>
        <taxon>Neognathae</taxon>
        <taxon>Neoaves</taxon>
        <taxon>Charadriiformes</taxon>
        <taxon>Scolopacidae</taxon>
        <taxon>Limosa</taxon>
    </lineage>
</organism>
<accession>A0A2I0ULQ5</accession>
<dbReference type="PANTHER" id="PTHR33395:SF22">
    <property type="entry name" value="REVERSE TRANSCRIPTASE DOMAIN-CONTAINING PROTEIN"/>
    <property type="match status" value="1"/>
</dbReference>
<dbReference type="EMBL" id="KZ505692">
    <property type="protein sequence ID" value="PKU46972.1"/>
    <property type="molecule type" value="Genomic_DNA"/>
</dbReference>
<reference evidence="3" key="1">
    <citation type="submission" date="2017-11" db="EMBL/GenBank/DDBJ databases">
        <authorList>
            <person name="Lima N.C."/>
            <person name="Parody-Merino A.M."/>
            <person name="Battley P.F."/>
            <person name="Fidler A.E."/>
            <person name="Prosdocimi F."/>
        </authorList>
    </citation>
    <scope>NUCLEOTIDE SEQUENCE [LARGE SCALE GENOMIC DNA]</scope>
</reference>
<dbReference type="Proteomes" id="UP000233556">
    <property type="component" value="Unassembled WGS sequence"/>
</dbReference>
<evidence type="ECO:0000313" key="3">
    <source>
        <dbReference type="Proteomes" id="UP000233556"/>
    </source>
</evidence>
<dbReference type="AlphaFoldDB" id="A0A2I0ULQ5"/>
<feature type="region of interest" description="Disordered" evidence="1">
    <location>
        <begin position="110"/>
        <end position="151"/>
    </location>
</feature>
<sequence length="151" mass="17309">MEKAEIVNDFFALVFTDKCSSHTTQVAEGKGRDQENEELPTVGQDQDPDHLRNLKVHKSMGPDEVHLQVLRELEDDVVKPLSITFEKLWQSGKVPSDWKRGNITLIFKKEKKKGRRRELQTSQSHLCAWQDHGADPPRNSAKDHGEKRGDQ</sequence>
<name>A0A2I0ULQ5_LIMLA</name>
<keyword evidence="3" id="KW-1185">Reference proteome</keyword>
<feature type="compositionally biased region" description="Basic and acidic residues" evidence="1">
    <location>
        <begin position="132"/>
        <end position="151"/>
    </location>
</feature>
<dbReference type="GO" id="GO:0007508">
    <property type="term" value="P:larval heart development"/>
    <property type="evidence" value="ECO:0007669"/>
    <property type="project" value="TreeGrafter"/>
</dbReference>
<dbReference type="GO" id="GO:0031012">
    <property type="term" value="C:extracellular matrix"/>
    <property type="evidence" value="ECO:0007669"/>
    <property type="project" value="TreeGrafter"/>
</dbReference>
<evidence type="ECO:0000256" key="1">
    <source>
        <dbReference type="SAM" id="MobiDB-lite"/>
    </source>
</evidence>
<dbReference type="PANTHER" id="PTHR33395">
    <property type="entry name" value="TRANSCRIPTASE, PUTATIVE-RELATED-RELATED"/>
    <property type="match status" value="1"/>
</dbReference>
<protein>
    <recommendedName>
        <fullName evidence="4">Rna-directed dna polymerase from mobile element jockey-like</fullName>
    </recommendedName>
</protein>